<feature type="compositionally biased region" description="Pro residues" evidence="7">
    <location>
        <begin position="252"/>
        <end position="268"/>
    </location>
</feature>
<evidence type="ECO:0000256" key="8">
    <source>
        <dbReference type="SAM" id="SignalP"/>
    </source>
</evidence>
<comment type="caution">
    <text evidence="10">The sequence shown here is derived from an EMBL/GenBank/DDBJ whole genome shotgun (WGS) entry which is preliminary data.</text>
</comment>
<dbReference type="AlphaFoldDB" id="A0A537JBZ8"/>
<feature type="domain" description="Peptidase M48" evidence="9">
    <location>
        <begin position="62"/>
        <end position="243"/>
    </location>
</feature>
<evidence type="ECO:0000256" key="3">
    <source>
        <dbReference type="ARBA" id="ARBA00022801"/>
    </source>
</evidence>
<protein>
    <submittedName>
        <fullName evidence="10">M48 family peptidase</fullName>
    </submittedName>
</protein>
<keyword evidence="8" id="KW-0732">Signal</keyword>
<keyword evidence="4 6" id="KW-0862">Zinc</keyword>
<dbReference type="GO" id="GO:0051603">
    <property type="term" value="P:proteolysis involved in protein catabolic process"/>
    <property type="evidence" value="ECO:0007669"/>
    <property type="project" value="TreeGrafter"/>
</dbReference>
<keyword evidence="2" id="KW-0479">Metal-binding</keyword>
<sequence length="268" mass="29537">MRNPSRPLRVAAAALAATLMAFGLPMPSAHAQLFGMSEQQEIQIGRQVESQVAKTSGFVNDPAKTQYVRTIGLRLARVSERPTLPWTYHIVQDSSVNAFAAPGGFVFVTKGLLPFVKSEDELAFVLGHETTHIAHRHAVDLAQREMELQLGATLITRIFFGGDLTAYQLSRIGSALLGAKYSRDKEYEADHYGVIYTRKAGWDPRAAVAFFERLRGLEQKPGVLGTAFASHPPTLDRIGAVRDELRQMGYPMPRPAPQPSAPPPYLDR</sequence>
<dbReference type="GO" id="GO:0016020">
    <property type="term" value="C:membrane"/>
    <property type="evidence" value="ECO:0007669"/>
    <property type="project" value="TreeGrafter"/>
</dbReference>
<reference evidence="10 11" key="1">
    <citation type="journal article" date="2019" name="Nat. Microbiol.">
        <title>Mediterranean grassland soil C-N compound turnover is dependent on rainfall and depth, and is mediated by genomically divergent microorganisms.</title>
        <authorList>
            <person name="Diamond S."/>
            <person name="Andeer P.F."/>
            <person name="Li Z."/>
            <person name="Crits-Christoph A."/>
            <person name="Burstein D."/>
            <person name="Anantharaman K."/>
            <person name="Lane K.R."/>
            <person name="Thomas B.C."/>
            <person name="Pan C."/>
            <person name="Northen T.R."/>
            <person name="Banfield J.F."/>
        </authorList>
    </citation>
    <scope>NUCLEOTIDE SEQUENCE [LARGE SCALE GENOMIC DNA]</scope>
    <source>
        <strain evidence="10">NP_6</strain>
    </source>
</reference>
<evidence type="ECO:0000313" key="11">
    <source>
        <dbReference type="Proteomes" id="UP000318093"/>
    </source>
</evidence>
<feature type="signal peptide" evidence="8">
    <location>
        <begin position="1"/>
        <end position="31"/>
    </location>
</feature>
<dbReference type="PANTHER" id="PTHR22726:SF1">
    <property type="entry name" value="METALLOENDOPEPTIDASE OMA1, MITOCHONDRIAL"/>
    <property type="match status" value="1"/>
</dbReference>
<dbReference type="InterPro" id="IPR001915">
    <property type="entry name" value="Peptidase_M48"/>
</dbReference>
<feature type="chain" id="PRO_5021902237" evidence="8">
    <location>
        <begin position="32"/>
        <end position="268"/>
    </location>
</feature>
<proteinExistence type="inferred from homology"/>
<accession>A0A537JBZ8</accession>
<evidence type="ECO:0000256" key="6">
    <source>
        <dbReference type="RuleBase" id="RU003983"/>
    </source>
</evidence>
<gene>
    <name evidence="10" type="ORF">E6H03_07435</name>
</gene>
<dbReference type="Proteomes" id="UP000318093">
    <property type="component" value="Unassembled WGS sequence"/>
</dbReference>
<feature type="region of interest" description="Disordered" evidence="7">
    <location>
        <begin position="248"/>
        <end position="268"/>
    </location>
</feature>
<dbReference type="GO" id="GO:0004222">
    <property type="term" value="F:metalloendopeptidase activity"/>
    <property type="evidence" value="ECO:0007669"/>
    <property type="project" value="InterPro"/>
</dbReference>
<evidence type="ECO:0000256" key="4">
    <source>
        <dbReference type="ARBA" id="ARBA00022833"/>
    </source>
</evidence>
<dbReference type="GO" id="GO:0046872">
    <property type="term" value="F:metal ion binding"/>
    <property type="evidence" value="ECO:0007669"/>
    <property type="project" value="UniProtKB-KW"/>
</dbReference>
<evidence type="ECO:0000256" key="1">
    <source>
        <dbReference type="ARBA" id="ARBA00022670"/>
    </source>
</evidence>
<evidence type="ECO:0000256" key="7">
    <source>
        <dbReference type="SAM" id="MobiDB-lite"/>
    </source>
</evidence>
<dbReference type="Gene3D" id="3.30.2010.10">
    <property type="entry name" value="Metalloproteases ('zincins'), catalytic domain"/>
    <property type="match status" value="1"/>
</dbReference>
<evidence type="ECO:0000256" key="5">
    <source>
        <dbReference type="ARBA" id="ARBA00023049"/>
    </source>
</evidence>
<comment type="similarity">
    <text evidence="6">Belongs to the peptidase M48 family.</text>
</comment>
<evidence type="ECO:0000259" key="9">
    <source>
        <dbReference type="Pfam" id="PF01435"/>
    </source>
</evidence>
<dbReference type="Pfam" id="PF01435">
    <property type="entry name" value="Peptidase_M48"/>
    <property type="match status" value="1"/>
</dbReference>
<keyword evidence="1 6" id="KW-0645">Protease</keyword>
<keyword evidence="5 6" id="KW-0482">Metalloprotease</keyword>
<dbReference type="PANTHER" id="PTHR22726">
    <property type="entry name" value="METALLOENDOPEPTIDASE OMA1"/>
    <property type="match status" value="1"/>
</dbReference>
<organism evidence="10 11">
    <name type="scientific">Candidatus Segetimicrobium genomatis</name>
    <dbReference type="NCBI Taxonomy" id="2569760"/>
    <lineage>
        <taxon>Bacteria</taxon>
        <taxon>Bacillati</taxon>
        <taxon>Candidatus Sysuimicrobiota</taxon>
        <taxon>Candidatus Sysuimicrobiia</taxon>
        <taxon>Candidatus Sysuimicrobiales</taxon>
        <taxon>Candidatus Segetimicrobiaceae</taxon>
        <taxon>Candidatus Segetimicrobium</taxon>
    </lineage>
</organism>
<evidence type="ECO:0000313" key="10">
    <source>
        <dbReference type="EMBL" id="TMI81043.1"/>
    </source>
</evidence>
<dbReference type="EMBL" id="VBAN01000226">
    <property type="protein sequence ID" value="TMI81043.1"/>
    <property type="molecule type" value="Genomic_DNA"/>
</dbReference>
<evidence type="ECO:0000256" key="2">
    <source>
        <dbReference type="ARBA" id="ARBA00022723"/>
    </source>
</evidence>
<dbReference type="InterPro" id="IPR051156">
    <property type="entry name" value="Mito/Outer_Membr_Metalloprot"/>
</dbReference>
<keyword evidence="3 6" id="KW-0378">Hydrolase</keyword>
<comment type="cofactor">
    <cofactor evidence="6">
        <name>Zn(2+)</name>
        <dbReference type="ChEBI" id="CHEBI:29105"/>
    </cofactor>
    <text evidence="6">Binds 1 zinc ion per subunit.</text>
</comment>
<name>A0A537JBZ8_9BACT</name>